<dbReference type="SUPFAM" id="SSF54060">
    <property type="entry name" value="His-Me finger endonucleases"/>
    <property type="match status" value="1"/>
</dbReference>
<dbReference type="InterPro" id="IPR004211">
    <property type="entry name" value="Endonuclease_7"/>
</dbReference>
<dbReference type="Proteomes" id="UP000295511">
    <property type="component" value="Unassembled WGS sequence"/>
</dbReference>
<proteinExistence type="predicted"/>
<protein>
    <recommendedName>
        <fullName evidence="3">Recombination endonuclease VII</fullName>
    </recommendedName>
</protein>
<sequence length="301" mass="33852">MEDLCVGPTYVPSEQCGRPVKVVEPQPMCQAHFSQWENRGEMRPIRIPIGNRPCSAPADEGGGVCARKPGHNSPGGPLCDSHYRYWRKHRTLKPLHQQIRGVQDHTCEAPGMTETYCGREAKRLTPIPLCGTHYDQVRRGVELYAAKRSYPSRARDENGNKRCCMWEQWLPEDSFPPNSNARDGLRSQCKPCVADERRARIYGIIGQAYRALLDLQNGVCYLCREVSEGRQGLMVDHDHSCCSDSQKTCGFCIRGLLCWSCNAAIGHAKDRAELLERMSMYLRVGADHVAAYLAEKRIAAT</sequence>
<accession>A0A4R5L025</accession>
<evidence type="ECO:0000313" key="1">
    <source>
        <dbReference type="EMBL" id="TDG01283.1"/>
    </source>
</evidence>
<organism evidence="1 2">
    <name type="scientific">Arthrobacter terricola</name>
    <dbReference type="NCBI Taxonomy" id="2547396"/>
    <lineage>
        <taxon>Bacteria</taxon>
        <taxon>Bacillati</taxon>
        <taxon>Actinomycetota</taxon>
        <taxon>Actinomycetes</taxon>
        <taxon>Micrococcales</taxon>
        <taxon>Micrococcaceae</taxon>
        <taxon>Arthrobacter</taxon>
    </lineage>
</organism>
<gene>
    <name evidence="1" type="ORF">E1809_01815</name>
</gene>
<evidence type="ECO:0000313" key="2">
    <source>
        <dbReference type="Proteomes" id="UP000295511"/>
    </source>
</evidence>
<dbReference type="AlphaFoldDB" id="A0A4R5L025"/>
<dbReference type="InterPro" id="IPR038563">
    <property type="entry name" value="Endonuclease_7_sf"/>
</dbReference>
<dbReference type="InterPro" id="IPR044925">
    <property type="entry name" value="His-Me_finger_sf"/>
</dbReference>
<dbReference type="RefSeq" id="WP_133202543.1">
    <property type="nucleotide sequence ID" value="NZ_SMRU01000002.1"/>
</dbReference>
<evidence type="ECO:0008006" key="3">
    <source>
        <dbReference type="Google" id="ProtNLM"/>
    </source>
</evidence>
<dbReference type="OrthoDB" id="581550at2"/>
<reference evidence="1 2" key="1">
    <citation type="submission" date="2019-03" db="EMBL/GenBank/DDBJ databases">
        <title>Whole genome sequence of Arthrobacter sp JH1-1.</title>
        <authorList>
            <person name="Trinh H.N."/>
        </authorList>
    </citation>
    <scope>NUCLEOTIDE SEQUENCE [LARGE SCALE GENOMIC DNA]</scope>
    <source>
        <strain evidence="1 2">JH1-1</strain>
    </source>
</reference>
<keyword evidence="2" id="KW-1185">Reference proteome</keyword>
<dbReference type="EMBL" id="SMRU01000002">
    <property type="protein sequence ID" value="TDG01283.1"/>
    <property type="molecule type" value="Genomic_DNA"/>
</dbReference>
<name>A0A4R5L025_9MICC</name>
<comment type="caution">
    <text evidence="1">The sequence shown here is derived from an EMBL/GenBank/DDBJ whole genome shotgun (WGS) entry which is preliminary data.</text>
</comment>
<dbReference type="Pfam" id="PF02945">
    <property type="entry name" value="Endonuclease_7"/>
    <property type="match status" value="1"/>
</dbReference>
<dbReference type="Gene3D" id="3.40.1800.10">
    <property type="entry name" value="His-Me finger endonucleases"/>
    <property type="match status" value="1"/>
</dbReference>